<dbReference type="RefSeq" id="WP_079346602.1">
    <property type="nucleotide sequence ID" value="NZ_MVAB01000001.1"/>
</dbReference>
<keyword evidence="1" id="KW-1133">Transmembrane helix</keyword>
<feature type="transmembrane region" description="Helical" evidence="1">
    <location>
        <begin position="6"/>
        <end position="25"/>
    </location>
</feature>
<accession>A0A1V4DH54</accession>
<feature type="transmembrane region" description="Helical" evidence="1">
    <location>
        <begin position="37"/>
        <end position="58"/>
    </location>
</feature>
<dbReference type="Proteomes" id="UP000189970">
    <property type="component" value="Unassembled WGS sequence"/>
</dbReference>
<feature type="transmembrane region" description="Helical" evidence="1">
    <location>
        <begin position="107"/>
        <end position="127"/>
    </location>
</feature>
<name>A0A1V4DH54_9ENTE</name>
<protein>
    <submittedName>
        <fullName evidence="2">TIGR03987 family protein</fullName>
    </submittedName>
</protein>
<dbReference type="InterPro" id="IPR023813">
    <property type="entry name" value="HsmA-like"/>
</dbReference>
<keyword evidence="1" id="KW-0812">Transmembrane</keyword>
<gene>
    <name evidence="2" type="ORF">BW731_06255</name>
</gene>
<organism evidence="2 3">
    <name type="scientific">Vagococcus martis</name>
    <dbReference type="NCBI Taxonomy" id="1768210"/>
    <lineage>
        <taxon>Bacteria</taxon>
        <taxon>Bacillati</taxon>
        <taxon>Bacillota</taxon>
        <taxon>Bacilli</taxon>
        <taxon>Lactobacillales</taxon>
        <taxon>Enterococcaceae</taxon>
        <taxon>Vagococcus</taxon>
    </lineage>
</organism>
<keyword evidence="3" id="KW-1185">Reference proteome</keyword>
<comment type="caution">
    <text evidence="2">The sequence shown here is derived from an EMBL/GenBank/DDBJ whole genome shotgun (WGS) entry which is preliminary data.</text>
</comment>
<feature type="transmembrane region" description="Helical" evidence="1">
    <location>
        <begin position="70"/>
        <end position="91"/>
    </location>
</feature>
<keyword evidence="1" id="KW-0472">Membrane</keyword>
<evidence type="ECO:0000256" key="1">
    <source>
        <dbReference type="SAM" id="Phobius"/>
    </source>
</evidence>
<dbReference type="EMBL" id="MVAB01000001">
    <property type="protein sequence ID" value="OPF87808.1"/>
    <property type="molecule type" value="Genomic_DNA"/>
</dbReference>
<evidence type="ECO:0000313" key="2">
    <source>
        <dbReference type="EMBL" id="OPF87808.1"/>
    </source>
</evidence>
<evidence type="ECO:0000313" key="3">
    <source>
        <dbReference type="Proteomes" id="UP000189970"/>
    </source>
</evidence>
<dbReference type="AlphaFoldDB" id="A0A1V4DH54"/>
<sequence length="128" mass="13998">MSKELILASIAMIIALISYSIGVFGERRTGTIQLKHILFFVGGLIFDSTGTALMNQIASENTESTFGLHQITGGAALILMGFHLIWAIAVYKKGSEKAKKQFHKFSIGVWTLWVISFVLGMFVGMGII</sequence>
<reference evidence="2 3" key="1">
    <citation type="submission" date="2017-02" db="EMBL/GenBank/DDBJ databases">
        <title>Vagococcus cremeus sp. nov., isolated from the small intestine of a marten, Martes flavigula.</title>
        <authorList>
            <person name="Tak E.J."/>
            <person name="Bae J.-W."/>
        </authorList>
    </citation>
    <scope>NUCLEOTIDE SEQUENCE [LARGE SCALE GENOMIC DNA]</scope>
    <source>
        <strain evidence="2 3">D7T301</strain>
    </source>
</reference>
<proteinExistence type="predicted"/>
<dbReference type="NCBIfam" id="TIGR03987">
    <property type="entry name" value="HsmA family protein"/>
    <property type="match status" value="1"/>
</dbReference>